<comment type="caution">
    <text evidence="3">The sequence shown here is derived from an EMBL/GenBank/DDBJ whole genome shotgun (WGS) entry which is preliminary data.</text>
</comment>
<evidence type="ECO:0000256" key="2">
    <source>
        <dbReference type="SAM" id="SignalP"/>
    </source>
</evidence>
<accession>A0ABR1FG47</accession>
<sequence length="484" mass="50084">MRGLRRPRPLVAAVAALSVRSASSSCACVAPPADAAAYDVLLAGDATTATYANLTAAVLAGGGLARAANYTFAAGCGTAADLAACLPAWLDATNWTVVHVGAGADDVAAGASTDTYAADVAALGDVLAATNATVIWGTATPTALDGDTANYNAAALARAGKESEIPNFKGSDLGQFPLALAALPASVVVDDVYGAVADKCAALGGSACYPAACACDASIQGEDGAWTARGDGLLAVAVAAAVLDYRAGDVPEAQQSIEEVGDEENAFLKFLRVSFVRYYLWLLFDARARRRRFSAADARGARLLRADLFGARDDDASAATKKDDPEDERPAANGRQWAPTLRFAFAFAGLVLVFYAALEVSYYFEAAYDDTDCVPKCPAVPGDLDAYDTLLVGDSVSGQYAAAPRGAGAAGAERSVQGRRRADGYCGTSYGLLACVDGWLARRRGRRGFAARARRRGKRLAPGDADDYTPLKQGVDPYYGSSRA</sequence>
<protein>
    <recommendedName>
        <fullName evidence="5">SGNH hydrolase-type esterase domain-containing protein</fullName>
    </recommendedName>
</protein>
<feature type="signal peptide" evidence="2">
    <location>
        <begin position="1"/>
        <end position="24"/>
    </location>
</feature>
<keyword evidence="4" id="KW-1185">Reference proteome</keyword>
<dbReference type="Proteomes" id="UP001363151">
    <property type="component" value="Unassembled WGS sequence"/>
</dbReference>
<dbReference type="SUPFAM" id="SSF52266">
    <property type="entry name" value="SGNH hydrolase"/>
    <property type="match status" value="1"/>
</dbReference>
<evidence type="ECO:0000256" key="1">
    <source>
        <dbReference type="SAM" id="MobiDB-lite"/>
    </source>
</evidence>
<proteinExistence type="predicted"/>
<keyword evidence="2" id="KW-0732">Signal</keyword>
<dbReference type="Gene3D" id="3.40.50.1110">
    <property type="entry name" value="SGNH hydrolase"/>
    <property type="match status" value="1"/>
</dbReference>
<dbReference type="EMBL" id="JBBJCI010000446">
    <property type="protein sequence ID" value="KAK7230213.1"/>
    <property type="molecule type" value="Genomic_DNA"/>
</dbReference>
<organism evidence="3 4">
    <name type="scientific">Aureococcus anophagefferens</name>
    <name type="common">Harmful bloom alga</name>
    <dbReference type="NCBI Taxonomy" id="44056"/>
    <lineage>
        <taxon>Eukaryota</taxon>
        <taxon>Sar</taxon>
        <taxon>Stramenopiles</taxon>
        <taxon>Ochrophyta</taxon>
        <taxon>Pelagophyceae</taxon>
        <taxon>Pelagomonadales</taxon>
        <taxon>Pelagomonadaceae</taxon>
        <taxon>Aureococcus</taxon>
    </lineage>
</organism>
<reference evidence="3 4" key="1">
    <citation type="submission" date="2024-03" db="EMBL/GenBank/DDBJ databases">
        <title>Aureococcus anophagefferens CCMP1851 and Kratosvirus quantuckense: Draft genome of a second virus-susceptible host strain in the model system.</title>
        <authorList>
            <person name="Chase E."/>
            <person name="Truchon A.R."/>
            <person name="Schepens W."/>
            <person name="Wilhelm S.W."/>
        </authorList>
    </citation>
    <scope>NUCLEOTIDE SEQUENCE [LARGE SCALE GENOMIC DNA]</scope>
    <source>
        <strain evidence="3 4">CCMP1851</strain>
    </source>
</reference>
<name>A0ABR1FG47_AURAN</name>
<feature type="region of interest" description="Disordered" evidence="1">
    <location>
        <begin position="460"/>
        <end position="484"/>
    </location>
</feature>
<feature type="chain" id="PRO_5047011094" description="SGNH hydrolase-type esterase domain-containing protein" evidence="2">
    <location>
        <begin position="25"/>
        <end position="484"/>
    </location>
</feature>
<dbReference type="InterPro" id="IPR036514">
    <property type="entry name" value="SGNH_hydro_sf"/>
</dbReference>
<evidence type="ECO:0000313" key="4">
    <source>
        <dbReference type="Proteomes" id="UP001363151"/>
    </source>
</evidence>
<evidence type="ECO:0000313" key="3">
    <source>
        <dbReference type="EMBL" id="KAK7230213.1"/>
    </source>
</evidence>
<evidence type="ECO:0008006" key="5">
    <source>
        <dbReference type="Google" id="ProtNLM"/>
    </source>
</evidence>
<gene>
    <name evidence="3" type="ORF">SO694_00213019</name>
</gene>